<proteinExistence type="predicted"/>
<organism evidence="5 6">
    <name type="scientific">Coprobacillus cateniformis</name>
    <dbReference type="NCBI Taxonomy" id="100884"/>
    <lineage>
        <taxon>Bacteria</taxon>
        <taxon>Bacillati</taxon>
        <taxon>Bacillota</taxon>
        <taxon>Erysipelotrichia</taxon>
        <taxon>Erysipelotrichales</taxon>
        <taxon>Coprobacillaceae</taxon>
        <taxon>Coprobacillus</taxon>
    </lineage>
</organism>
<dbReference type="SUPFAM" id="SSF51182">
    <property type="entry name" value="RmlC-like cupins"/>
    <property type="match status" value="1"/>
</dbReference>
<dbReference type="HOGENOM" id="CLU_000445_88_0_9"/>
<evidence type="ECO:0000256" key="1">
    <source>
        <dbReference type="ARBA" id="ARBA00023015"/>
    </source>
</evidence>
<dbReference type="Pfam" id="PF12833">
    <property type="entry name" value="HTH_18"/>
    <property type="match status" value="1"/>
</dbReference>
<dbReference type="eggNOG" id="COG2207">
    <property type="taxonomic scope" value="Bacteria"/>
</dbReference>
<gene>
    <name evidence="5" type="ORF">HMPREF9488_00796</name>
</gene>
<keyword evidence="3" id="KW-0804">Transcription</keyword>
<evidence type="ECO:0000313" key="5">
    <source>
        <dbReference type="EMBL" id="EFW05829.1"/>
    </source>
</evidence>
<dbReference type="Pfam" id="PF07883">
    <property type="entry name" value="Cupin_2"/>
    <property type="match status" value="1"/>
</dbReference>
<dbReference type="InterPro" id="IPR018060">
    <property type="entry name" value="HTH_AraC"/>
</dbReference>
<dbReference type="SUPFAM" id="SSF46689">
    <property type="entry name" value="Homeodomain-like"/>
    <property type="match status" value="1"/>
</dbReference>
<dbReference type="InterPro" id="IPR013096">
    <property type="entry name" value="Cupin_2"/>
</dbReference>
<dbReference type="STRING" id="100884.GCA_000269565_00907"/>
<dbReference type="Gene3D" id="2.60.120.10">
    <property type="entry name" value="Jelly Rolls"/>
    <property type="match status" value="1"/>
</dbReference>
<comment type="caution">
    <text evidence="5">The sequence shown here is derived from an EMBL/GenBank/DDBJ whole genome shotgun (WGS) entry which is preliminary data.</text>
</comment>
<dbReference type="EMBL" id="ADKX01000012">
    <property type="protein sequence ID" value="EFW05829.1"/>
    <property type="molecule type" value="Genomic_DNA"/>
</dbReference>
<dbReference type="PANTHER" id="PTHR43280">
    <property type="entry name" value="ARAC-FAMILY TRANSCRIPTIONAL REGULATOR"/>
    <property type="match status" value="1"/>
</dbReference>
<evidence type="ECO:0000256" key="3">
    <source>
        <dbReference type="ARBA" id="ARBA00023163"/>
    </source>
</evidence>
<dbReference type="OrthoDB" id="9816335at2"/>
<evidence type="ECO:0000259" key="4">
    <source>
        <dbReference type="PROSITE" id="PS01124"/>
    </source>
</evidence>
<dbReference type="Proteomes" id="UP000003157">
    <property type="component" value="Unassembled WGS sequence"/>
</dbReference>
<dbReference type="InterPro" id="IPR018062">
    <property type="entry name" value="HTH_AraC-typ_CS"/>
</dbReference>
<name>E7G7Q8_9FIRM</name>
<keyword evidence="6" id="KW-1185">Reference proteome</keyword>
<protein>
    <recommendedName>
        <fullName evidence="4">HTH araC/xylS-type domain-containing protein</fullName>
    </recommendedName>
</protein>
<keyword evidence="2" id="KW-0238">DNA-binding</keyword>
<dbReference type="PROSITE" id="PS00041">
    <property type="entry name" value="HTH_ARAC_FAMILY_1"/>
    <property type="match status" value="1"/>
</dbReference>
<evidence type="ECO:0000256" key="2">
    <source>
        <dbReference type="ARBA" id="ARBA00023125"/>
    </source>
</evidence>
<dbReference type="InterPro" id="IPR011051">
    <property type="entry name" value="RmlC_Cupin_sf"/>
</dbReference>
<dbReference type="Gene3D" id="1.10.10.60">
    <property type="entry name" value="Homeodomain-like"/>
    <property type="match status" value="2"/>
</dbReference>
<feature type="domain" description="HTH araC/xylS-type" evidence="4">
    <location>
        <begin position="237"/>
        <end position="334"/>
    </location>
</feature>
<dbReference type="InterPro" id="IPR009057">
    <property type="entry name" value="Homeodomain-like_sf"/>
</dbReference>
<reference evidence="5 6" key="1">
    <citation type="submission" date="2010-12" db="EMBL/GenBank/DDBJ databases">
        <title>The Genome Sequence of Coprobacillus sp. strain 29_1.</title>
        <authorList>
            <consortium name="The Broad Institute Genome Sequencing Platform"/>
            <person name="Earl A."/>
            <person name="Ward D."/>
            <person name="Feldgarden M."/>
            <person name="Gevers D."/>
            <person name="Daigneault M."/>
            <person name="Sibley C.D."/>
            <person name="White A."/>
            <person name="Strauss J."/>
            <person name="Allen-Vercoe E."/>
            <person name="Young S.K."/>
            <person name="Zeng Q."/>
            <person name="Gargeya S."/>
            <person name="Fitzgerald M."/>
            <person name="Haas B."/>
            <person name="Abouelleil A."/>
            <person name="Alvarado L."/>
            <person name="Arachchi H.M."/>
            <person name="Berlin A."/>
            <person name="Brown A."/>
            <person name="Chapman S.B."/>
            <person name="Chen Z."/>
            <person name="Dunbar C."/>
            <person name="Freedman E."/>
            <person name="Gearin G."/>
            <person name="Gellesch M."/>
            <person name="Goldberg J."/>
            <person name="Griggs A."/>
            <person name="Gujja S."/>
            <person name="Heilman E."/>
            <person name="Heiman D."/>
            <person name="Howarth C."/>
            <person name="Larson L."/>
            <person name="Lui A."/>
            <person name="MacDonald P.J.P."/>
            <person name="Mehta T."/>
            <person name="Montmayeur A."/>
            <person name="Murphy C."/>
            <person name="Neiman D."/>
            <person name="Pearson M."/>
            <person name="Priest M."/>
            <person name="Roberts A."/>
            <person name="Saif S."/>
            <person name="Shea T."/>
            <person name="Shenoy N."/>
            <person name="Sisk P."/>
            <person name="Stolte C."/>
            <person name="Sykes S."/>
            <person name="White J."/>
            <person name="Yandava C."/>
            <person name="Nusbaum C."/>
            <person name="Birren B."/>
        </authorList>
    </citation>
    <scope>NUCLEOTIDE SEQUENCE [LARGE SCALE GENOMIC DNA]</scope>
    <source>
        <strain evidence="5 6">29_1</strain>
    </source>
</reference>
<dbReference type="PANTHER" id="PTHR43280:SF28">
    <property type="entry name" value="HTH-TYPE TRANSCRIPTIONAL ACTIVATOR RHAS"/>
    <property type="match status" value="1"/>
</dbReference>
<dbReference type="SMART" id="SM00342">
    <property type="entry name" value="HTH_ARAC"/>
    <property type="match status" value="1"/>
</dbReference>
<dbReference type="GO" id="GO:0043565">
    <property type="term" value="F:sequence-specific DNA binding"/>
    <property type="evidence" value="ECO:0007669"/>
    <property type="project" value="InterPro"/>
</dbReference>
<sequence length="341" mass="41127">MTKDELDYELRKLTDSELKHLNEMKQFFGFKSNEDIFNNYEKIKHNYQFKHYSANKESIEYDISFKKHGRFNQINEHNHAYIEMSYVYSGTIHEIINGKSIALSQGDLIILDTNVRHTFEVAGYDDILINFMISPKYFHKHFFKADYDNNIVSNFIIHTLYETHKYNDYLLFHTTNHPHFHHLISYMIIEQMNADLYSLQNINHYLMIIFNELIRIYDTQEKSLAEVERSQKTYRFLEMKDYIEKNYENLDLETAAQHFHFHPNYFSQYIKQVTGDNFKSLIIKERIKKASHLLLQTDLTIESICYESGFTNMNTFYKKFKDIYQLTPKKYRTQKKGQSKI</sequence>
<dbReference type="GeneID" id="78228793"/>
<accession>E7G7Q8</accession>
<dbReference type="InterPro" id="IPR014710">
    <property type="entry name" value="RmlC-like_jellyroll"/>
</dbReference>
<dbReference type="RefSeq" id="WP_008787912.1">
    <property type="nucleotide sequence ID" value="NZ_AKCB01000001.1"/>
</dbReference>
<dbReference type="AlphaFoldDB" id="E7G7Q8"/>
<dbReference type="GO" id="GO:0003700">
    <property type="term" value="F:DNA-binding transcription factor activity"/>
    <property type="evidence" value="ECO:0007669"/>
    <property type="project" value="InterPro"/>
</dbReference>
<dbReference type="PROSITE" id="PS01124">
    <property type="entry name" value="HTH_ARAC_FAMILY_2"/>
    <property type="match status" value="1"/>
</dbReference>
<keyword evidence="1" id="KW-0805">Transcription regulation</keyword>
<evidence type="ECO:0000313" key="6">
    <source>
        <dbReference type="Proteomes" id="UP000003157"/>
    </source>
</evidence>